<dbReference type="KEGG" id="cre:CHLRE_08g383750v5"/>
<dbReference type="InParanoid" id="A0A2K3DI80"/>
<organism evidence="1 2">
    <name type="scientific">Chlamydomonas reinhardtii</name>
    <name type="common">Chlamydomonas smithii</name>
    <dbReference type="NCBI Taxonomy" id="3055"/>
    <lineage>
        <taxon>Eukaryota</taxon>
        <taxon>Viridiplantae</taxon>
        <taxon>Chlorophyta</taxon>
        <taxon>core chlorophytes</taxon>
        <taxon>Chlorophyceae</taxon>
        <taxon>CS clade</taxon>
        <taxon>Chlamydomonadales</taxon>
        <taxon>Chlamydomonadaceae</taxon>
        <taxon>Chlamydomonas</taxon>
    </lineage>
</organism>
<dbReference type="OrthoDB" id="541717at2759"/>
<dbReference type="Gramene" id="PNW80244">
    <property type="protein sequence ID" value="PNW80244"/>
    <property type="gene ID" value="CHLRE_08g383750v5"/>
</dbReference>
<reference evidence="1 2" key="1">
    <citation type="journal article" date="2007" name="Science">
        <title>The Chlamydomonas genome reveals the evolution of key animal and plant functions.</title>
        <authorList>
            <person name="Merchant S.S."/>
            <person name="Prochnik S.E."/>
            <person name="Vallon O."/>
            <person name="Harris E.H."/>
            <person name="Karpowicz S.J."/>
            <person name="Witman G.B."/>
            <person name="Terry A."/>
            <person name="Salamov A."/>
            <person name="Fritz-Laylin L.K."/>
            <person name="Marechal-Drouard L."/>
            <person name="Marshall W.F."/>
            <person name="Qu L.H."/>
            <person name="Nelson D.R."/>
            <person name="Sanderfoot A.A."/>
            <person name="Spalding M.H."/>
            <person name="Kapitonov V.V."/>
            <person name="Ren Q."/>
            <person name="Ferris P."/>
            <person name="Lindquist E."/>
            <person name="Shapiro H."/>
            <person name="Lucas S.M."/>
            <person name="Grimwood J."/>
            <person name="Schmutz J."/>
            <person name="Cardol P."/>
            <person name="Cerutti H."/>
            <person name="Chanfreau G."/>
            <person name="Chen C.L."/>
            <person name="Cognat V."/>
            <person name="Croft M.T."/>
            <person name="Dent R."/>
            <person name="Dutcher S."/>
            <person name="Fernandez E."/>
            <person name="Fukuzawa H."/>
            <person name="Gonzalez-Ballester D."/>
            <person name="Gonzalez-Halphen D."/>
            <person name="Hallmann A."/>
            <person name="Hanikenne M."/>
            <person name="Hippler M."/>
            <person name="Inwood W."/>
            <person name="Jabbari K."/>
            <person name="Kalanon M."/>
            <person name="Kuras R."/>
            <person name="Lefebvre P.A."/>
            <person name="Lemaire S.D."/>
            <person name="Lobanov A.V."/>
            <person name="Lohr M."/>
            <person name="Manuell A."/>
            <person name="Meier I."/>
            <person name="Mets L."/>
            <person name="Mittag M."/>
            <person name="Mittelmeier T."/>
            <person name="Moroney J.V."/>
            <person name="Moseley J."/>
            <person name="Napoli C."/>
            <person name="Nedelcu A.M."/>
            <person name="Niyogi K."/>
            <person name="Novoselov S.V."/>
            <person name="Paulsen I.T."/>
            <person name="Pazour G."/>
            <person name="Purton S."/>
            <person name="Ral J.P."/>
            <person name="Riano-Pachon D.M."/>
            <person name="Riekhof W."/>
            <person name="Rymarquis L."/>
            <person name="Schroda M."/>
            <person name="Stern D."/>
            <person name="Umen J."/>
            <person name="Willows R."/>
            <person name="Wilson N."/>
            <person name="Zimmer S.L."/>
            <person name="Allmer J."/>
            <person name="Balk J."/>
            <person name="Bisova K."/>
            <person name="Chen C.J."/>
            <person name="Elias M."/>
            <person name="Gendler K."/>
            <person name="Hauser C."/>
            <person name="Lamb M.R."/>
            <person name="Ledford H."/>
            <person name="Long J.C."/>
            <person name="Minagawa J."/>
            <person name="Page M.D."/>
            <person name="Pan J."/>
            <person name="Pootakham W."/>
            <person name="Roje S."/>
            <person name="Rose A."/>
            <person name="Stahlberg E."/>
            <person name="Terauchi A.M."/>
            <person name="Yang P."/>
            <person name="Ball S."/>
            <person name="Bowler C."/>
            <person name="Dieckmann C.L."/>
            <person name="Gladyshev V.N."/>
            <person name="Green P."/>
            <person name="Jorgensen R."/>
            <person name="Mayfield S."/>
            <person name="Mueller-Roeber B."/>
            <person name="Rajamani S."/>
            <person name="Sayre R.T."/>
            <person name="Brokstein P."/>
            <person name="Dubchak I."/>
            <person name="Goodstein D."/>
            <person name="Hornick L."/>
            <person name="Huang Y.W."/>
            <person name="Jhaveri J."/>
            <person name="Luo Y."/>
            <person name="Martinez D."/>
            <person name="Ngau W.C."/>
            <person name="Otillar B."/>
            <person name="Poliakov A."/>
            <person name="Porter A."/>
            <person name="Szajkowski L."/>
            <person name="Werner G."/>
            <person name="Zhou K."/>
            <person name="Grigoriev I.V."/>
            <person name="Rokhsar D.S."/>
            <person name="Grossman A.R."/>
        </authorList>
    </citation>
    <scope>NUCLEOTIDE SEQUENCE [LARGE SCALE GENOMIC DNA]</scope>
    <source>
        <strain evidence="2">CC-503</strain>
    </source>
</reference>
<evidence type="ECO:0000313" key="2">
    <source>
        <dbReference type="Proteomes" id="UP000006906"/>
    </source>
</evidence>
<dbReference type="AlphaFoldDB" id="A0A2K3DI80"/>
<gene>
    <name evidence="1" type="ORF">CHLRE_08g383750v5</name>
</gene>
<accession>A0A2K3DI80</accession>
<dbReference type="GeneID" id="5719817"/>
<proteinExistence type="predicted"/>
<dbReference type="Proteomes" id="UP000006906">
    <property type="component" value="Chromosome 8"/>
</dbReference>
<dbReference type="EMBL" id="CM008969">
    <property type="protein sequence ID" value="PNW80244.1"/>
    <property type="molecule type" value="Genomic_DNA"/>
</dbReference>
<evidence type="ECO:0000313" key="1">
    <source>
        <dbReference type="EMBL" id="PNW80244.1"/>
    </source>
</evidence>
<dbReference type="PaxDb" id="3055-EDP02650"/>
<dbReference type="RefSeq" id="XP_001694217.2">
    <property type="nucleotide sequence ID" value="XM_001694165.3"/>
</dbReference>
<sequence length="296" mass="32388">MLMKFSSGALSRAGLIRAWPSFTQRVARPSPVADPRQTATWRSGQGLGGWIRSRAVETSAGPSGDEITKLLWELPPDLSARVSIALWDLKEQVAAKSAQFAAQSDQVAAQSAQVLAMAVKLAAKSDKLAAKSDKLAAKTEELHRTKQSLSRALYAAGVVNARTLLEYVVMQWEEELFCSVGRVKRHKVFKAGLRKRKELVKCLRRDVPTWVHAGMDEEQMVEDMAKNLEAVMLDASNNIHTFHPVIGLTLLKTGHSAPTVAALACLADSMGVLCHIMEVKTMGDQRDENDNDVTSV</sequence>
<protein>
    <submittedName>
        <fullName evidence="1">Uncharacterized protein</fullName>
    </submittedName>
</protein>
<keyword evidence="2" id="KW-1185">Reference proteome</keyword>
<name>A0A2K3DI80_CHLRE</name>